<comment type="subcellular location">
    <subcellularLocation>
        <location evidence="1">Secreted</location>
    </subcellularLocation>
</comment>
<dbReference type="GO" id="GO:0005576">
    <property type="term" value="C:extracellular region"/>
    <property type="evidence" value="ECO:0007669"/>
    <property type="project" value="UniProtKB-SubCell"/>
</dbReference>
<evidence type="ECO:0000313" key="7">
    <source>
        <dbReference type="WBParaSite" id="Gr19_v10_g16136.t1"/>
    </source>
</evidence>
<evidence type="ECO:0000256" key="2">
    <source>
        <dbReference type="ARBA" id="ARBA00010112"/>
    </source>
</evidence>
<accession>A0A914HC31</accession>
<keyword evidence="6" id="KW-1185">Reference proteome</keyword>
<dbReference type="PANTHER" id="PTHR21700">
    <property type="entry name" value="TRANSTHYRETIN-LIKE FAMILY PROTEIN-RELATED"/>
    <property type="match status" value="1"/>
</dbReference>
<evidence type="ECO:0000313" key="6">
    <source>
        <dbReference type="Proteomes" id="UP000887572"/>
    </source>
</evidence>
<organism evidence="6 7">
    <name type="scientific">Globodera rostochiensis</name>
    <name type="common">Golden nematode worm</name>
    <name type="synonym">Heterodera rostochiensis</name>
    <dbReference type="NCBI Taxonomy" id="31243"/>
    <lineage>
        <taxon>Eukaryota</taxon>
        <taxon>Metazoa</taxon>
        <taxon>Ecdysozoa</taxon>
        <taxon>Nematoda</taxon>
        <taxon>Chromadorea</taxon>
        <taxon>Rhabditida</taxon>
        <taxon>Tylenchina</taxon>
        <taxon>Tylenchomorpha</taxon>
        <taxon>Tylenchoidea</taxon>
        <taxon>Heteroderidae</taxon>
        <taxon>Heteroderinae</taxon>
        <taxon>Globodera</taxon>
    </lineage>
</organism>
<reference evidence="7" key="1">
    <citation type="submission" date="2022-11" db="UniProtKB">
        <authorList>
            <consortium name="WormBaseParasite"/>
        </authorList>
    </citation>
    <scope>IDENTIFICATION</scope>
</reference>
<dbReference type="AlphaFoldDB" id="A0A914HC31"/>
<protein>
    <submittedName>
        <fullName evidence="7">Uncharacterized protein</fullName>
    </submittedName>
</protein>
<keyword evidence="3" id="KW-0964">Secreted</keyword>
<feature type="chain" id="PRO_5037985330" evidence="5">
    <location>
        <begin position="18"/>
        <end position="525"/>
    </location>
</feature>
<dbReference type="Proteomes" id="UP000887572">
    <property type="component" value="Unplaced"/>
</dbReference>
<sequence>MRLLLVCLCALWASTVAMRKQGVALSGKFVCGHAPALSNSTKVRIVDIDTGPDPDDTLDEKFVDATGAFKLNGYTRELTDIDPVLYVWTDCNDGHTPCHRKIKFLIPKTKIIGEDPKPNDWLDIGVLNLQSTFEQSIVCFSAPFPFRSSAPLRRVSAFIPSGAICRWEIKSLRGNCLNLLNMSEHPREAQRHLKKMKQLYYTSRAPLNGYSCGRIRDTFGLLNMSELRREAQRHLKKINVCDDVCYCVFGFIGRATLGLKVALISARFDALVDKHFKHRHWTIDRIEIRRRAEDGTDLKIFKRDFDTFPIATSPLPDNIIGFRWLAISCMDDNVIAFLHRFQRLFSKDLRLWLSINSAYNRSWALVMRKLWPLVVKNMAELRLDGLTLADVQQHITPAIVRDCANVQVIKSTHIFPEAPGGDASPVGQALFEWLHTPLTNDLPKVFGYGGKFGDFYETVNRNVEELKKAFINASTPASYILNFESRLYGGEPFEFENERTRERLKFEFGHFKDAENDCLANENCQ</sequence>
<evidence type="ECO:0000256" key="1">
    <source>
        <dbReference type="ARBA" id="ARBA00004613"/>
    </source>
</evidence>
<feature type="signal peptide" evidence="5">
    <location>
        <begin position="1"/>
        <end position="17"/>
    </location>
</feature>
<dbReference type="PANTHER" id="PTHR21700:SF6">
    <property type="entry name" value="TRANSTHYRETIN-LIKE FAMILY PROTEIN"/>
    <property type="match status" value="1"/>
</dbReference>
<keyword evidence="4 5" id="KW-0732">Signal</keyword>
<dbReference type="InterPro" id="IPR038479">
    <property type="entry name" value="Transthyretin-like_sf"/>
</dbReference>
<comment type="similarity">
    <text evidence="2">Belongs to the nematode transthyretin-like family.</text>
</comment>
<dbReference type="Gene3D" id="2.60.40.3330">
    <property type="match status" value="1"/>
</dbReference>
<proteinExistence type="inferred from homology"/>
<dbReference type="InterPro" id="IPR001534">
    <property type="entry name" value="Transthyretin-like"/>
</dbReference>
<dbReference type="Pfam" id="PF01060">
    <property type="entry name" value="TTR-52"/>
    <property type="match status" value="1"/>
</dbReference>
<name>A0A914HC31_GLORO</name>
<evidence type="ECO:0000256" key="5">
    <source>
        <dbReference type="SAM" id="SignalP"/>
    </source>
</evidence>
<evidence type="ECO:0000256" key="4">
    <source>
        <dbReference type="ARBA" id="ARBA00022729"/>
    </source>
</evidence>
<dbReference type="GO" id="GO:0009986">
    <property type="term" value="C:cell surface"/>
    <property type="evidence" value="ECO:0007669"/>
    <property type="project" value="InterPro"/>
</dbReference>
<dbReference type="WBParaSite" id="Gr19_v10_g16136.t1">
    <property type="protein sequence ID" value="Gr19_v10_g16136.t1"/>
    <property type="gene ID" value="Gr19_v10_g16136"/>
</dbReference>
<evidence type="ECO:0000256" key="3">
    <source>
        <dbReference type="ARBA" id="ARBA00022525"/>
    </source>
</evidence>